<keyword evidence="2" id="KW-1185">Reference proteome</keyword>
<evidence type="ECO:0008006" key="3">
    <source>
        <dbReference type="Google" id="ProtNLM"/>
    </source>
</evidence>
<dbReference type="AlphaFoldDB" id="A0A9P4QUG3"/>
<accession>A0A9P4QUG3</accession>
<gene>
    <name evidence="1" type="ORF">EJ04DRAFT_514749</name>
</gene>
<proteinExistence type="predicted"/>
<dbReference type="EMBL" id="ML996201">
    <property type="protein sequence ID" value="KAF2731151.1"/>
    <property type="molecule type" value="Genomic_DNA"/>
</dbReference>
<dbReference type="Proteomes" id="UP000799444">
    <property type="component" value="Unassembled WGS sequence"/>
</dbReference>
<sequence>MSSRLETLTPELQLMVLAYITSKDGMKALSRSCKTLCTLVLPLIYAHIEINVRHRRQTTRFLESVRCQEKDERYKLKHTRSLTMVSEPCACRPEPGHLFHVETAPLSCPRQALIPASSTRMPSCKAH</sequence>
<organism evidence="1 2">
    <name type="scientific">Polyplosphaeria fusca</name>
    <dbReference type="NCBI Taxonomy" id="682080"/>
    <lineage>
        <taxon>Eukaryota</taxon>
        <taxon>Fungi</taxon>
        <taxon>Dikarya</taxon>
        <taxon>Ascomycota</taxon>
        <taxon>Pezizomycotina</taxon>
        <taxon>Dothideomycetes</taxon>
        <taxon>Pleosporomycetidae</taxon>
        <taxon>Pleosporales</taxon>
        <taxon>Tetraplosphaeriaceae</taxon>
        <taxon>Polyplosphaeria</taxon>
    </lineage>
</organism>
<comment type="caution">
    <text evidence="1">The sequence shown here is derived from an EMBL/GenBank/DDBJ whole genome shotgun (WGS) entry which is preliminary data.</text>
</comment>
<protein>
    <recommendedName>
        <fullName evidence="3">F-box domain-containing protein</fullName>
    </recommendedName>
</protein>
<name>A0A9P4QUG3_9PLEO</name>
<evidence type="ECO:0000313" key="2">
    <source>
        <dbReference type="Proteomes" id="UP000799444"/>
    </source>
</evidence>
<evidence type="ECO:0000313" key="1">
    <source>
        <dbReference type="EMBL" id="KAF2731151.1"/>
    </source>
</evidence>
<reference evidence="1" key="1">
    <citation type="journal article" date="2020" name="Stud. Mycol.">
        <title>101 Dothideomycetes genomes: a test case for predicting lifestyles and emergence of pathogens.</title>
        <authorList>
            <person name="Haridas S."/>
            <person name="Albert R."/>
            <person name="Binder M."/>
            <person name="Bloem J."/>
            <person name="Labutti K."/>
            <person name="Salamov A."/>
            <person name="Andreopoulos B."/>
            <person name="Baker S."/>
            <person name="Barry K."/>
            <person name="Bills G."/>
            <person name="Bluhm B."/>
            <person name="Cannon C."/>
            <person name="Castanera R."/>
            <person name="Culley D."/>
            <person name="Daum C."/>
            <person name="Ezra D."/>
            <person name="Gonzalez J."/>
            <person name="Henrissat B."/>
            <person name="Kuo A."/>
            <person name="Liang C."/>
            <person name="Lipzen A."/>
            <person name="Lutzoni F."/>
            <person name="Magnuson J."/>
            <person name="Mondo S."/>
            <person name="Nolan M."/>
            <person name="Ohm R."/>
            <person name="Pangilinan J."/>
            <person name="Park H.-J."/>
            <person name="Ramirez L."/>
            <person name="Alfaro M."/>
            <person name="Sun H."/>
            <person name="Tritt A."/>
            <person name="Yoshinaga Y."/>
            <person name="Zwiers L.-H."/>
            <person name="Turgeon B."/>
            <person name="Goodwin S."/>
            <person name="Spatafora J."/>
            <person name="Crous P."/>
            <person name="Grigoriev I."/>
        </authorList>
    </citation>
    <scope>NUCLEOTIDE SEQUENCE</scope>
    <source>
        <strain evidence="1">CBS 125425</strain>
    </source>
</reference>